<dbReference type="EMBL" id="NFKM01000001">
    <property type="protein sequence ID" value="OUP61971.1"/>
    <property type="molecule type" value="Genomic_DNA"/>
</dbReference>
<dbReference type="NCBIfam" id="TIGR01549">
    <property type="entry name" value="HAD-SF-IA-v1"/>
    <property type="match status" value="1"/>
</dbReference>
<keyword evidence="5 7" id="KW-1133">Transmembrane helix</keyword>
<name>A0A1Y4M3N6_9FIRM</name>
<dbReference type="GO" id="GO:0042158">
    <property type="term" value="P:lipoprotein biosynthetic process"/>
    <property type="evidence" value="ECO:0007669"/>
    <property type="project" value="UniProtKB-UniRule"/>
</dbReference>
<keyword evidence="3 7" id="KW-0808">Transferase</keyword>
<evidence type="ECO:0000256" key="6">
    <source>
        <dbReference type="ARBA" id="ARBA00023136"/>
    </source>
</evidence>
<dbReference type="PROSITE" id="PS01311">
    <property type="entry name" value="LGT"/>
    <property type="match status" value="1"/>
</dbReference>
<feature type="transmembrane region" description="Helical" evidence="7">
    <location>
        <begin position="206"/>
        <end position="223"/>
    </location>
</feature>
<dbReference type="InterPro" id="IPR036412">
    <property type="entry name" value="HAD-like_sf"/>
</dbReference>
<feature type="binding site" evidence="7">
    <location>
        <position position="135"/>
    </location>
    <ligand>
        <name>a 1,2-diacyl-sn-glycero-3-phospho-(1'-sn-glycerol)</name>
        <dbReference type="ChEBI" id="CHEBI:64716"/>
    </ligand>
</feature>
<dbReference type="SUPFAM" id="SSF56784">
    <property type="entry name" value="HAD-like"/>
    <property type="match status" value="1"/>
</dbReference>
<dbReference type="Proteomes" id="UP000195447">
    <property type="component" value="Unassembled WGS sequence"/>
</dbReference>
<dbReference type="InterPro" id="IPR041492">
    <property type="entry name" value="HAD_2"/>
</dbReference>
<dbReference type="InterPro" id="IPR001640">
    <property type="entry name" value="Lgt"/>
</dbReference>
<dbReference type="GO" id="GO:0008961">
    <property type="term" value="F:phosphatidylglycerol-prolipoprotein diacylglyceryl transferase activity"/>
    <property type="evidence" value="ECO:0007669"/>
    <property type="project" value="UniProtKB-UniRule"/>
</dbReference>
<comment type="catalytic activity">
    <reaction evidence="7">
        <text>L-cysteinyl-[prolipoprotein] + a 1,2-diacyl-sn-glycero-3-phospho-(1'-sn-glycerol) = an S-1,2-diacyl-sn-glyceryl-L-cysteinyl-[prolipoprotein] + sn-glycerol 1-phosphate + H(+)</text>
        <dbReference type="Rhea" id="RHEA:56712"/>
        <dbReference type="Rhea" id="RHEA-COMP:14679"/>
        <dbReference type="Rhea" id="RHEA-COMP:14680"/>
        <dbReference type="ChEBI" id="CHEBI:15378"/>
        <dbReference type="ChEBI" id="CHEBI:29950"/>
        <dbReference type="ChEBI" id="CHEBI:57685"/>
        <dbReference type="ChEBI" id="CHEBI:64716"/>
        <dbReference type="ChEBI" id="CHEBI:140658"/>
        <dbReference type="EC" id="2.5.1.145"/>
    </reaction>
</comment>
<evidence type="ECO:0000313" key="8">
    <source>
        <dbReference type="EMBL" id="OUP61971.1"/>
    </source>
</evidence>
<feature type="transmembrane region" description="Helical" evidence="7">
    <location>
        <begin position="84"/>
        <end position="109"/>
    </location>
</feature>
<feature type="transmembrane region" description="Helical" evidence="7">
    <location>
        <begin position="175"/>
        <end position="194"/>
    </location>
</feature>
<evidence type="ECO:0000256" key="7">
    <source>
        <dbReference type="HAMAP-Rule" id="MF_01147"/>
    </source>
</evidence>
<keyword evidence="6 7" id="KW-0472">Membrane</keyword>
<comment type="pathway">
    <text evidence="7">Protein modification; lipoprotein biosynthesis (diacylglyceryl transfer).</text>
</comment>
<feature type="transmembrane region" description="Helical" evidence="7">
    <location>
        <begin position="52"/>
        <end position="72"/>
    </location>
</feature>
<dbReference type="InterPro" id="IPR006439">
    <property type="entry name" value="HAD-SF_hydro_IA"/>
</dbReference>
<gene>
    <name evidence="7" type="primary">lgt</name>
    <name evidence="8" type="ORF">B5F14_00875</name>
</gene>
<dbReference type="GO" id="GO:0005886">
    <property type="term" value="C:plasma membrane"/>
    <property type="evidence" value="ECO:0007669"/>
    <property type="project" value="UniProtKB-SubCell"/>
</dbReference>
<keyword evidence="9" id="KW-1185">Reference proteome</keyword>
<evidence type="ECO:0000256" key="2">
    <source>
        <dbReference type="ARBA" id="ARBA00022475"/>
    </source>
</evidence>
<dbReference type="InterPro" id="IPR023198">
    <property type="entry name" value="PGP-like_dom2"/>
</dbReference>
<evidence type="ECO:0000256" key="1">
    <source>
        <dbReference type="ARBA" id="ARBA00007150"/>
    </source>
</evidence>
<dbReference type="HAMAP" id="MF_01147">
    <property type="entry name" value="Lgt"/>
    <property type="match status" value="1"/>
</dbReference>
<feature type="transmembrane region" description="Helical" evidence="7">
    <location>
        <begin position="235"/>
        <end position="255"/>
    </location>
</feature>
<dbReference type="SFLD" id="SFLDS00003">
    <property type="entry name" value="Haloacid_Dehalogenase"/>
    <property type="match status" value="1"/>
</dbReference>
<reference evidence="9" key="1">
    <citation type="submission" date="2017-04" db="EMBL/GenBank/DDBJ databases">
        <title>Function of individual gut microbiota members based on whole genome sequencing of pure cultures obtained from chicken caecum.</title>
        <authorList>
            <person name="Medvecky M."/>
            <person name="Cejkova D."/>
            <person name="Polansky O."/>
            <person name="Karasova D."/>
            <person name="Kubasova T."/>
            <person name="Cizek A."/>
            <person name="Rychlik I."/>
        </authorList>
    </citation>
    <scope>NUCLEOTIDE SEQUENCE [LARGE SCALE GENOMIC DNA]</scope>
    <source>
        <strain evidence="9">An178</strain>
    </source>
</reference>
<evidence type="ECO:0000256" key="4">
    <source>
        <dbReference type="ARBA" id="ARBA00022692"/>
    </source>
</evidence>
<dbReference type="Gene3D" id="1.10.150.240">
    <property type="entry name" value="Putative phosphatase, domain 2"/>
    <property type="match status" value="1"/>
</dbReference>
<dbReference type="NCBIfam" id="TIGR00544">
    <property type="entry name" value="lgt"/>
    <property type="match status" value="1"/>
</dbReference>
<accession>A0A1Y4M3N6</accession>
<comment type="caution">
    <text evidence="8">The sequence shown here is derived from an EMBL/GenBank/DDBJ whole genome shotgun (WGS) entry which is preliminary data.</text>
</comment>
<dbReference type="EC" id="2.5.1.145" evidence="7"/>
<protein>
    <recommendedName>
        <fullName evidence="7">Phosphatidylglycerol--prolipoprotein diacylglyceryl transferase</fullName>
        <ecNumber evidence="7">2.5.1.145</ecNumber>
    </recommendedName>
</protein>
<dbReference type="AlphaFoldDB" id="A0A1Y4M3N6"/>
<dbReference type="RefSeq" id="WP_087158024.1">
    <property type="nucleotide sequence ID" value="NZ_NFKM01000001.1"/>
</dbReference>
<proteinExistence type="inferred from homology"/>
<dbReference type="Pfam" id="PF01790">
    <property type="entry name" value="LGT"/>
    <property type="match status" value="1"/>
</dbReference>
<dbReference type="Gene3D" id="3.40.50.1000">
    <property type="entry name" value="HAD superfamily/HAD-like"/>
    <property type="match status" value="1"/>
</dbReference>
<organism evidence="8 9">
    <name type="scientific">Faecalitalea cylindroides</name>
    <dbReference type="NCBI Taxonomy" id="39483"/>
    <lineage>
        <taxon>Bacteria</taxon>
        <taxon>Bacillati</taxon>
        <taxon>Bacillota</taxon>
        <taxon>Erysipelotrichia</taxon>
        <taxon>Erysipelotrichales</taxon>
        <taxon>Erysipelotrichaceae</taxon>
        <taxon>Faecalitalea</taxon>
    </lineage>
</organism>
<keyword evidence="8" id="KW-0449">Lipoprotein</keyword>
<dbReference type="InterPro" id="IPR023214">
    <property type="entry name" value="HAD_sf"/>
</dbReference>
<evidence type="ECO:0000256" key="5">
    <source>
        <dbReference type="ARBA" id="ARBA00022989"/>
    </source>
</evidence>
<dbReference type="UniPathway" id="UPA00664"/>
<comment type="function">
    <text evidence="7">Catalyzes the transfer of the diacylglyceryl group from phosphatidylglycerol to the sulfhydryl group of the N-terminal cysteine of a prolipoprotein, the first step in the formation of mature lipoproteins.</text>
</comment>
<sequence length="485" mass="56025">MHFFENSKIFVSFGTLKITWYAVLILTGAFIGYMIAQKTVKKWGYAKEMLEDYIIPTFIIAILGARVYYVIFEWGYYSTHLNEIIAIWNGGLAIHGGLIAGLLYSIYFFKKRNVSCLRMADAIMPSVMVGQVFGRWGNFMNQEAFGRIVPESFFDHFPSFIKNQMYINGAYHEPTFLYESIGNLIGFLFIYFIFRKKFYKRHGDCAFMYLVWYGVVRFFIEGLRTDSLMLGPIRVAQLVSLIMIVIGILGLSGIFHKVFHLYQKPVVLFDLDGTLIDSRELVFETFTQVFKEEKPEYVLSKEELYSFFGPTLETTFSKYFEEKDVDRIIERYQTINRQLHDKLLKPIDHAKETVKWLHDQGYKIAVVSNKRHAMVEKGLKTSALYPYFEVIMGKEDLPKPKPSASGLIEATVLLHTGHDNTIYVGDNAADVMAAKDMAAYSIGFSNDAKQIEKLEEAKPCRIIKDLSELKEIVKEEQSWSDKSIW</sequence>
<feature type="transmembrane region" description="Helical" evidence="7">
    <location>
        <begin position="116"/>
        <end position="134"/>
    </location>
</feature>
<evidence type="ECO:0000313" key="9">
    <source>
        <dbReference type="Proteomes" id="UP000195447"/>
    </source>
</evidence>
<dbReference type="PANTHER" id="PTHR30589">
    <property type="entry name" value="PROLIPOPROTEIN DIACYLGLYCERYL TRANSFERASE"/>
    <property type="match status" value="1"/>
</dbReference>
<keyword evidence="4 7" id="KW-0812">Transmembrane</keyword>
<comment type="subcellular location">
    <subcellularLocation>
        <location evidence="7">Cell membrane</location>
        <topology evidence="7">Multi-pass membrane protein</topology>
    </subcellularLocation>
</comment>
<dbReference type="PANTHER" id="PTHR30589:SF0">
    <property type="entry name" value="PHOSPHATIDYLGLYCEROL--PROLIPOPROTEIN DIACYLGLYCERYL TRANSFERASE"/>
    <property type="match status" value="1"/>
</dbReference>
<comment type="similarity">
    <text evidence="1 7">Belongs to the Lgt family.</text>
</comment>
<feature type="transmembrane region" description="Helical" evidence="7">
    <location>
        <begin position="20"/>
        <end position="40"/>
    </location>
</feature>
<keyword evidence="2 7" id="KW-1003">Cell membrane</keyword>
<evidence type="ECO:0000256" key="3">
    <source>
        <dbReference type="ARBA" id="ARBA00022679"/>
    </source>
</evidence>
<dbReference type="Pfam" id="PF13419">
    <property type="entry name" value="HAD_2"/>
    <property type="match status" value="1"/>
</dbReference>
<dbReference type="SFLD" id="SFLDG01129">
    <property type="entry name" value="C1.5:_HAD__Beta-PGM__Phosphata"/>
    <property type="match status" value="1"/>
</dbReference>